<dbReference type="InterPro" id="IPR021341">
    <property type="entry name" value="DUF2958"/>
</dbReference>
<dbReference type="Proteomes" id="UP001597512">
    <property type="component" value="Unassembled WGS sequence"/>
</dbReference>
<dbReference type="Pfam" id="PF11171">
    <property type="entry name" value="DUF2958"/>
    <property type="match status" value="1"/>
</dbReference>
<keyword evidence="2" id="KW-1185">Reference proteome</keyword>
<name>A0ABW6AUW1_9BACT</name>
<comment type="caution">
    <text evidence="1">The sequence shown here is derived from an EMBL/GenBank/DDBJ whole genome shotgun (WGS) entry which is preliminary data.</text>
</comment>
<accession>A0ABW6AUW1</accession>
<evidence type="ECO:0000313" key="2">
    <source>
        <dbReference type="Proteomes" id="UP001597512"/>
    </source>
</evidence>
<evidence type="ECO:0000313" key="1">
    <source>
        <dbReference type="EMBL" id="MFD2937819.1"/>
    </source>
</evidence>
<dbReference type="EMBL" id="JBHUOM010000044">
    <property type="protein sequence ID" value="MFD2937819.1"/>
    <property type="molecule type" value="Genomic_DNA"/>
</dbReference>
<protein>
    <submittedName>
        <fullName evidence="1">DUF2958 domain-containing protein</fullName>
    </submittedName>
</protein>
<gene>
    <name evidence="1" type="ORF">ACFS25_28890</name>
</gene>
<proteinExistence type="predicted"/>
<organism evidence="1 2">
    <name type="scientific">Spirosoma flavum</name>
    <dbReference type="NCBI Taxonomy" id="2048557"/>
    <lineage>
        <taxon>Bacteria</taxon>
        <taxon>Pseudomonadati</taxon>
        <taxon>Bacteroidota</taxon>
        <taxon>Cytophagia</taxon>
        <taxon>Cytophagales</taxon>
        <taxon>Cytophagaceae</taxon>
        <taxon>Spirosoma</taxon>
    </lineage>
</organism>
<sequence length="128" mass="14366">MKLFTKEQLTKLLHNGSPEQRGKDHKPVVKLFTPDAGCTWLLTEVDSEETDLAFGLCDLGLGFPELGYLSVAELISVRGRFGLPVERDRHFEGKYPISVYADAAHRKERIITENNTLLQLIATVIQQA</sequence>
<reference evidence="2" key="1">
    <citation type="journal article" date="2019" name="Int. J. Syst. Evol. Microbiol.">
        <title>The Global Catalogue of Microorganisms (GCM) 10K type strain sequencing project: providing services to taxonomists for standard genome sequencing and annotation.</title>
        <authorList>
            <consortium name="The Broad Institute Genomics Platform"/>
            <consortium name="The Broad Institute Genome Sequencing Center for Infectious Disease"/>
            <person name="Wu L."/>
            <person name="Ma J."/>
        </authorList>
    </citation>
    <scope>NUCLEOTIDE SEQUENCE [LARGE SCALE GENOMIC DNA]</scope>
    <source>
        <strain evidence="2">KCTC 52490</strain>
    </source>
</reference>
<dbReference type="RefSeq" id="WP_381508251.1">
    <property type="nucleotide sequence ID" value="NZ_JBHUOM010000044.1"/>
</dbReference>